<organism evidence="12 13">
    <name type="scientific">Alteromonas confluentis</name>
    <dbReference type="NCBI Taxonomy" id="1656094"/>
    <lineage>
        <taxon>Bacteria</taxon>
        <taxon>Pseudomonadati</taxon>
        <taxon>Pseudomonadota</taxon>
        <taxon>Gammaproteobacteria</taxon>
        <taxon>Alteromonadales</taxon>
        <taxon>Alteromonadaceae</taxon>
        <taxon>Alteromonas/Salinimonas group</taxon>
        <taxon>Alteromonas</taxon>
    </lineage>
</organism>
<dbReference type="Proteomes" id="UP000175691">
    <property type="component" value="Unassembled WGS sequence"/>
</dbReference>
<evidence type="ECO:0000256" key="2">
    <source>
        <dbReference type="ARBA" id="ARBA00008016"/>
    </source>
</evidence>
<protein>
    <recommendedName>
        <fullName evidence="3 9">DNA replication and repair protein RecF</fullName>
    </recommendedName>
</protein>
<dbReference type="GO" id="GO:0003697">
    <property type="term" value="F:single-stranded DNA binding"/>
    <property type="evidence" value="ECO:0007669"/>
    <property type="project" value="UniProtKB-UniRule"/>
</dbReference>
<evidence type="ECO:0000256" key="10">
    <source>
        <dbReference type="RuleBase" id="RU000578"/>
    </source>
</evidence>
<evidence type="ECO:0000256" key="1">
    <source>
        <dbReference type="ARBA" id="ARBA00004496"/>
    </source>
</evidence>
<keyword evidence="5 9" id="KW-0235">DNA replication</keyword>
<dbReference type="InterPro" id="IPR018078">
    <property type="entry name" value="DNA-binding_RecF_CS"/>
</dbReference>
<dbReference type="RefSeq" id="WP_070124327.1">
    <property type="nucleotide sequence ID" value="NZ_MDHN01000013.1"/>
</dbReference>
<evidence type="ECO:0000256" key="9">
    <source>
        <dbReference type="HAMAP-Rule" id="MF_00365"/>
    </source>
</evidence>
<dbReference type="AlphaFoldDB" id="A0A1E7ZDB0"/>
<dbReference type="PROSITE" id="PS00618">
    <property type="entry name" value="RECF_2"/>
    <property type="match status" value="1"/>
</dbReference>
<dbReference type="GO" id="GO:0006302">
    <property type="term" value="P:double-strand break repair"/>
    <property type="evidence" value="ECO:0007669"/>
    <property type="project" value="TreeGrafter"/>
</dbReference>
<evidence type="ECO:0000256" key="6">
    <source>
        <dbReference type="ARBA" id="ARBA00022741"/>
    </source>
</evidence>
<dbReference type="GO" id="GO:0000731">
    <property type="term" value="P:DNA synthesis involved in DNA repair"/>
    <property type="evidence" value="ECO:0007669"/>
    <property type="project" value="TreeGrafter"/>
</dbReference>
<keyword evidence="9 10" id="KW-0234">DNA repair</keyword>
<evidence type="ECO:0000313" key="13">
    <source>
        <dbReference type="Proteomes" id="UP000175691"/>
    </source>
</evidence>
<keyword evidence="9 10" id="KW-0742">SOS response</keyword>
<evidence type="ECO:0000313" key="12">
    <source>
        <dbReference type="EMBL" id="OFC71499.1"/>
    </source>
</evidence>
<keyword evidence="9 10" id="KW-0227">DNA damage</keyword>
<comment type="similarity">
    <text evidence="2 9 10">Belongs to the RecF family.</text>
</comment>
<dbReference type="PANTHER" id="PTHR32182">
    <property type="entry name" value="DNA REPLICATION AND REPAIR PROTEIN RECF"/>
    <property type="match status" value="1"/>
</dbReference>
<dbReference type="GO" id="GO:0006260">
    <property type="term" value="P:DNA replication"/>
    <property type="evidence" value="ECO:0007669"/>
    <property type="project" value="UniProtKB-UniRule"/>
</dbReference>
<keyword evidence="4 9" id="KW-0963">Cytoplasm</keyword>
<evidence type="ECO:0000256" key="5">
    <source>
        <dbReference type="ARBA" id="ARBA00022705"/>
    </source>
</evidence>
<dbReference type="GO" id="GO:0009432">
    <property type="term" value="P:SOS response"/>
    <property type="evidence" value="ECO:0007669"/>
    <property type="project" value="UniProtKB-UniRule"/>
</dbReference>
<dbReference type="OrthoDB" id="9803889at2"/>
<dbReference type="SUPFAM" id="SSF52540">
    <property type="entry name" value="P-loop containing nucleoside triphosphate hydrolases"/>
    <property type="match status" value="1"/>
</dbReference>
<evidence type="ECO:0000256" key="3">
    <source>
        <dbReference type="ARBA" id="ARBA00020170"/>
    </source>
</evidence>
<comment type="subcellular location">
    <subcellularLocation>
        <location evidence="1 9 10">Cytoplasm</location>
    </subcellularLocation>
</comment>
<reference evidence="12 13" key="1">
    <citation type="submission" date="2016-08" db="EMBL/GenBank/DDBJ databases">
        <authorList>
            <person name="Seilhamer J.J."/>
        </authorList>
    </citation>
    <scope>NUCLEOTIDE SEQUENCE [LARGE SCALE GENOMIC DNA]</scope>
    <source>
        <strain evidence="12 13">KCTC 42603</strain>
    </source>
</reference>
<dbReference type="InterPro" id="IPR001238">
    <property type="entry name" value="DNA-binding_RecF"/>
</dbReference>
<dbReference type="HAMAP" id="MF_00365">
    <property type="entry name" value="RecF"/>
    <property type="match status" value="1"/>
</dbReference>
<dbReference type="NCBIfam" id="TIGR00611">
    <property type="entry name" value="recf"/>
    <property type="match status" value="1"/>
</dbReference>
<sequence length="362" mass="41726">MKLDRVQLTDFRNIKSADFNPSRSLSLISGKNGSGKSSIIEALYYLGYGRSFRTNKHESAIQHDAERFSIFTRCTDDSGDESAVGLQRSRHDQFTCSINGNHSHRLADLVSLIPVQLFTPQSTDLIIGSPGERRRFIDWGLFHVEHQFNLMFQTFQKLLKTRNTLLKRQANIDAPENAYWEQQFVTVGEHLNAQRKDYVSRLQPIFNAICSEFLPEFSLEISYYKGWEKDASLTDSLLRKREYDSKVGYTTSGPHKSDLRFKVDGSLAQEILSRGQLRMAVAALQLSQTKLFQQETQRKSIFLLDDVGAELDIDKRERFIDGLVAMDTQLFVTAIEREQLDFIDKYKDKKLFHVEHGHVKEE</sequence>
<dbReference type="InterPro" id="IPR042174">
    <property type="entry name" value="RecF_2"/>
</dbReference>
<evidence type="ECO:0000256" key="4">
    <source>
        <dbReference type="ARBA" id="ARBA00022490"/>
    </source>
</evidence>
<name>A0A1E7ZDB0_9ALTE</name>
<evidence type="ECO:0000256" key="8">
    <source>
        <dbReference type="ARBA" id="ARBA00023125"/>
    </source>
</evidence>
<evidence type="ECO:0000256" key="7">
    <source>
        <dbReference type="ARBA" id="ARBA00022840"/>
    </source>
</evidence>
<keyword evidence="6 9" id="KW-0547">Nucleotide-binding</keyword>
<dbReference type="GO" id="GO:0005524">
    <property type="term" value="F:ATP binding"/>
    <property type="evidence" value="ECO:0007669"/>
    <property type="project" value="UniProtKB-UniRule"/>
</dbReference>
<dbReference type="PANTHER" id="PTHR32182:SF0">
    <property type="entry name" value="DNA REPLICATION AND REPAIR PROTEIN RECF"/>
    <property type="match status" value="1"/>
</dbReference>
<dbReference type="PROSITE" id="PS00617">
    <property type="entry name" value="RECF_1"/>
    <property type="match status" value="1"/>
</dbReference>
<dbReference type="Gene3D" id="1.20.1050.90">
    <property type="entry name" value="RecF/RecN/SMC, N-terminal domain"/>
    <property type="match status" value="1"/>
</dbReference>
<dbReference type="EMBL" id="MDHN01000013">
    <property type="protein sequence ID" value="OFC71499.1"/>
    <property type="molecule type" value="Genomic_DNA"/>
</dbReference>
<keyword evidence="8 9" id="KW-0238">DNA-binding</keyword>
<gene>
    <name evidence="9" type="primary">recF</name>
    <name evidence="12" type="ORF">BFC18_07115</name>
</gene>
<dbReference type="STRING" id="1656094.BFC18_07115"/>
<accession>A0A1E7ZDB0</accession>
<dbReference type="InterPro" id="IPR003395">
    <property type="entry name" value="RecF/RecN/SMC_N"/>
</dbReference>
<keyword evidence="13" id="KW-1185">Reference proteome</keyword>
<proteinExistence type="inferred from homology"/>
<dbReference type="GO" id="GO:0005737">
    <property type="term" value="C:cytoplasm"/>
    <property type="evidence" value="ECO:0007669"/>
    <property type="project" value="UniProtKB-SubCell"/>
</dbReference>
<dbReference type="Gene3D" id="3.40.50.300">
    <property type="entry name" value="P-loop containing nucleotide triphosphate hydrolases"/>
    <property type="match status" value="1"/>
</dbReference>
<keyword evidence="7 9" id="KW-0067">ATP-binding</keyword>
<dbReference type="Pfam" id="PF02463">
    <property type="entry name" value="SMC_N"/>
    <property type="match status" value="1"/>
</dbReference>
<evidence type="ECO:0000259" key="11">
    <source>
        <dbReference type="Pfam" id="PF02463"/>
    </source>
</evidence>
<feature type="domain" description="RecF/RecN/SMC N-terminal" evidence="11">
    <location>
        <begin position="3"/>
        <end position="346"/>
    </location>
</feature>
<dbReference type="InterPro" id="IPR027417">
    <property type="entry name" value="P-loop_NTPase"/>
</dbReference>
<comment type="caution">
    <text evidence="12">The sequence shown here is derived from an EMBL/GenBank/DDBJ whole genome shotgun (WGS) entry which is preliminary data.</text>
</comment>
<feature type="binding site" evidence="9">
    <location>
        <begin position="30"/>
        <end position="37"/>
    </location>
    <ligand>
        <name>ATP</name>
        <dbReference type="ChEBI" id="CHEBI:30616"/>
    </ligand>
</feature>
<comment type="function">
    <text evidence="9 10">The RecF protein is involved in DNA metabolism; it is required for DNA replication and normal SOS inducibility. RecF binds preferentially to single-stranded, linear DNA. It also seems to bind ATP.</text>
</comment>